<keyword evidence="6" id="KW-1133">Transmembrane helix</keyword>
<feature type="compositionally biased region" description="Polar residues" evidence="5">
    <location>
        <begin position="244"/>
        <end position="268"/>
    </location>
</feature>
<dbReference type="PANTHER" id="PTHR46750">
    <property type="entry name" value="KUNITZ-TYPE PROTEASE INHIBITOR 1"/>
    <property type="match status" value="1"/>
</dbReference>
<proteinExistence type="predicted"/>
<gene>
    <name evidence="10" type="primary">Mansc4</name>
</gene>
<comment type="subcellular location">
    <subcellularLocation>
        <location evidence="1">Membrane</location>
    </subcellularLocation>
</comment>
<dbReference type="CTD" id="100287284"/>
<organism evidence="9 10">
    <name type="scientific">Mus caroli</name>
    <name type="common">Ryukyu mouse</name>
    <name type="synonym">Ricefield mouse</name>
    <dbReference type="NCBI Taxonomy" id="10089"/>
    <lineage>
        <taxon>Eukaryota</taxon>
        <taxon>Metazoa</taxon>
        <taxon>Chordata</taxon>
        <taxon>Craniata</taxon>
        <taxon>Vertebrata</taxon>
        <taxon>Euteleostomi</taxon>
        <taxon>Mammalia</taxon>
        <taxon>Eutheria</taxon>
        <taxon>Euarchontoglires</taxon>
        <taxon>Glires</taxon>
        <taxon>Rodentia</taxon>
        <taxon>Myomorpha</taxon>
        <taxon>Muroidea</taxon>
        <taxon>Muridae</taxon>
        <taxon>Murinae</taxon>
        <taxon>Mus</taxon>
        <taxon>Mus</taxon>
    </lineage>
</organism>
<keyword evidence="9" id="KW-1185">Reference proteome</keyword>
<feature type="chain" id="PRO_5027818257" evidence="7">
    <location>
        <begin position="19"/>
        <end position="338"/>
    </location>
</feature>
<evidence type="ECO:0000259" key="8">
    <source>
        <dbReference type="PROSITE" id="PS50986"/>
    </source>
</evidence>
<evidence type="ECO:0000256" key="7">
    <source>
        <dbReference type="SAM" id="SignalP"/>
    </source>
</evidence>
<evidence type="ECO:0000256" key="5">
    <source>
        <dbReference type="SAM" id="MobiDB-lite"/>
    </source>
</evidence>
<feature type="region of interest" description="Disordered" evidence="5">
    <location>
        <begin position="217"/>
        <end position="277"/>
    </location>
</feature>
<keyword evidence="4" id="KW-0325">Glycoprotein</keyword>
<dbReference type="GO" id="GO:0008544">
    <property type="term" value="P:epidermis development"/>
    <property type="evidence" value="ECO:0007669"/>
    <property type="project" value="TreeGrafter"/>
</dbReference>
<evidence type="ECO:0000256" key="4">
    <source>
        <dbReference type="ARBA" id="ARBA00023180"/>
    </source>
</evidence>
<evidence type="ECO:0000313" key="9">
    <source>
        <dbReference type="Proteomes" id="UP000515126"/>
    </source>
</evidence>
<evidence type="ECO:0000256" key="6">
    <source>
        <dbReference type="SAM" id="Phobius"/>
    </source>
</evidence>
<dbReference type="GeneID" id="110296876"/>
<dbReference type="GO" id="GO:0005886">
    <property type="term" value="C:plasma membrane"/>
    <property type="evidence" value="ECO:0007669"/>
    <property type="project" value="TreeGrafter"/>
</dbReference>
<dbReference type="Pfam" id="PF07502">
    <property type="entry name" value="MANEC"/>
    <property type="match status" value="1"/>
</dbReference>
<evidence type="ECO:0000313" key="10">
    <source>
        <dbReference type="RefSeq" id="XP_021021335.1"/>
    </source>
</evidence>
<feature type="signal peptide" evidence="7">
    <location>
        <begin position="1"/>
        <end position="18"/>
    </location>
</feature>
<keyword evidence="2 7" id="KW-0732">Signal</keyword>
<dbReference type="InterPro" id="IPR013980">
    <property type="entry name" value="MANSC_dom"/>
</dbReference>
<feature type="compositionally biased region" description="Polar residues" evidence="5">
    <location>
        <begin position="217"/>
        <end position="230"/>
    </location>
</feature>
<evidence type="ECO:0000256" key="1">
    <source>
        <dbReference type="ARBA" id="ARBA00004370"/>
    </source>
</evidence>
<sequence>MRAVGLLLLLGLASMVHGLCSPTVFYRDCWIRRFPGMLLDLEESQRLGAQFLKYYSENTGQKCGRSCCLRKDVSCNVAVFFHDPIHDNVNCLHVHCPTLESCILEPGTSAILYNITAGTDPDLLVFEHTSPIYPNTRSSSEWWDRLRILKAMTVGSEGVYPDVMNHVVPSTEAASTTQQDLGANTGISYSRKSTTDVGIRFTSANVSTATKVNMVSPSTDFTHSPGNKTISPYFGPTDTRVSRVPSQSRLNISKPSVNKTKGSYSGNHSFEKEEPRDGAPASAGVWLACVTLGAAIVSLCCRVVLGTSRCCGKQQGWSHVGQIGSASGYKRDTLKESS</sequence>
<keyword evidence="6" id="KW-0812">Transmembrane</keyword>
<evidence type="ECO:0000256" key="3">
    <source>
        <dbReference type="ARBA" id="ARBA00023136"/>
    </source>
</evidence>
<keyword evidence="3 6" id="KW-0472">Membrane</keyword>
<dbReference type="RefSeq" id="XP_021021335.1">
    <property type="nucleotide sequence ID" value="XM_021165676.2"/>
</dbReference>
<accession>A0A6P5Q414</accession>
<name>A0A6P5Q414_MUSCR</name>
<dbReference type="PROSITE" id="PS50986">
    <property type="entry name" value="MANSC"/>
    <property type="match status" value="1"/>
</dbReference>
<dbReference type="GO" id="GO:0060429">
    <property type="term" value="P:epithelium development"/>
    <property type="evidence" value="ECO:0007669"/>
    <property type="project" value="TreeGrafter"/>
</dbReference>
<dbReference type="InterPro" id="IPR011106">
    <property type="entry name" value="MANSC_N"/>
</dbReference>
<dbReference type="SMART" id="SM00765">
    <property type="entry name" value="MANEC"/>
    <property type="match status" value="1"/>
</dbReference>
<dbReference type="AlphaFoldDB" id="A0A6P5Q414"/>
<dbReference type="KEGG" id="mcal:110296876"/>
<reference evidence="10" key="1">
    <citation type="submission" date="2025-08" db="UniProtKB">
        <authorList>
            <consortium name="RefSeq"/>
        </authorList>
    </citation>
    <scope>IDENTIFICATION</scope>
</reference>
<dbReference type="GO" id="GO:0004867">
    <property type="term" value="F:serine-type endopeptidase inhibitor activity"/>
    <property type="evidence" value="ECO:0007669"/>
    <property type="project" value="TreeGrafter"/>
</dbReference>
<evidence type="ECO:0000256" key="2">
    <source>
        <dbReference type="ARBA" id="ARBA00022729"/>
    </source>
</evidence>
<dbReference type="Proteomes" id="UP000515126">
    <property type="component" value="Chromosome 6"/>
</dbReference>
<feature type="transmembrane region" description="Helical" evidence="6">
    <location>
        <begin position="283"/>
        <end position="305"/>
    </location>
</feature>
<protein>
    <submittedName>
        <fullName evidence="10">MANSC domain-containing protein 4</fullName>
    </submittedName>
</protein>
<dbReference type="GO" id="GO:0030198">
    <property type="term" value="P:extracellular matrix organization"/>
    <property type="evidence" value="ECO:0007669"/>
    <property type="project" value="TreeGrafter"/>
</dbReference>
<feature type="domain" description="MANSC" evidence="8">
    <location>
        <begin position="33"/>
        <end position="113"/>
    </location>
</feature>
<dbReference type="PANTHER" id="PTHR46750:SF2">
    <property type="entry name" value="MANSC DOMAIN-CONTAINING PROTEIN 4"/>
    <property type="match status" value="1"/>
</dbReference>